<evidence type="ECO:0000313" key="3">
    <source>
        <dbReference type="Proteomes" id="UP000239757"/>
    </source>
</evidence>
<evidence type="ECO:0000256" key="1">
    <source>
        <dbReference type="SAM" id="MobiDB-lite"/>
    </source>
</evidence>
<dbReference type="EMBL" id="KZ663293">
    <property type="protein sequence ID" value="PPS14009.1"/>
    <property type="molecule type" value="Genomic_DNA"/>
</dbReference>
<feature type="region of interest" description="Disordered" evidence="1">
    <location>
        <begin position="101"/>
        <end position="122"/>
    </location>
</feature>
<evidence type="ECO:0000313" key="2">
    <source>
        <dbReference type="EMBL" id="PPS14009.1"/>
    </source>
</evidence>
<organism evidence="2 3">
    <name type="scientific">Gossypium barbadense</name>
    <name type="common">Sea Island cotton</name>
    <name type="synonym">Hibiscus barbadensis</name>
    <dbReference type="NCBI Taxonomy" id="3634"/>
    <lineage>
        <taxon>Eukaryota</taxon>
        <taxon>Viridiplantae</taxon>
        <taxon>Streptophyta</taxon>
        <taxon>Embryophyta</taxon>
        <taxon>Tracheophyta</taxon>
        <taxon>Spermatophyta</taxon>
        <taxon>Magnoliopsida</taxon>
        <taxon>eudicotyledons</taxon>
        <taxon>Gunneridae</taxon>
        <taxon>Pentapetalae</taxon>
        <taxon>rosids</taxon>
        <taxon>malvids</taxon>
        <taxon>Malvales</taxon>
        <taxon>Malvaceae</taxon>
        <taxon>Malvoideae</taxon>
        <taxon>Gossypium</taxon>
    </lineage>
</organism>
<name>A0A2P5YEI4_GOSBA</name>
<dbReference type="AlphaFoldDB" id="A0A2P5YEI4"/>
<gene>
    <name evidence="2" type="ORF">GOBAR_AA06571</name>
</gene>
<accession>A0A2P5YEI4</accession>
<dbReference type="PANTHER" id="PTHR32108">
    <property type="entry name" value="DNA-DIRECTED RNA POLYMERASE SUBUNIT ALPHA"/>
    <property type="match status" value="1"/>
</dbReference>
<sequence>MMDNKEIEIFYKGEEVDGGEICTSDNQSSGFPYSADRPLIIYYDAKKESVKPKVIIEVPSPFPYKDDKAIPWKYDVNIVTPKGEKSETAIGSVGEVGHFTRRGTTFSPARGEEVDGGEICTSDNQSSGFPYSADRPLIIYYDAKKESVKPKVIIEVPSPFPYKDDKAIPWKYDVNIVTPKGEKSETAIGSVGEVGHFTRSGRCYSKEIEPVKKNSDLK</sequence>
<dbReference type="Proteomes" id="UP000239757">
    <property type="component" value="Unassembled WGS sequence"/>
</dbReference>
<reference evidence="2 3" key="1">
    <citation type="submission" date="2015-01" db="EMBL/GenBank/DDBJ databases">
        <title>Genome of allotetraploid Gossypium barbadense reveals genomic plasticity and fiber elongation in cotton evolution.</title>
        <authorList>
            <person name="Chen X."/>
            <person name="Liu X."/>
            <person name="Zhao B."/>
            <person name="Zheng H."/>
            <person name="Hu Y."/>
            <person name="Lu G."/>
            <person name="Yang C."/>
            <person name="Chen J."/>
            <person name="Shan C."/>
            <person name="Zhang L."/>
            <person name="Zhou Y."/>
            <person name="Wang L."/>
            <person name="Guo W."/>
            <person name="Bai Y."/>
            <person name="Ruan J."/>
            <person name="Shangguan X."/>
            <person name="Mao Y."/>
            <person name="Jiang J."/>
            <person name="Zhu Y."/>
            <person name="Lei J."/>
            <person name="Kang H."/>
            <person name="Chen S."/>
            <person name="He X."/>
            <person name="Wang R."/>
            <person name="Wang Y."/>
            <person name="Chen J."/>
            <person name="Wang L."/>
            <person name="Yu S."/>
            <person name="Wang B."/>
            <person name="Wei J."/>
            <person name="Song S."/>
            <person name="Lu X."/>
            <person name="Gao Z."/>
            <person name="Gu W."/>
            <person name="Deng X."/>
            <person name="Ma D."/>
            <person name="Wang S."/>
            <person name="Liang W."/>
            <person name="Fang L."/>
            <person name="Cai C."/>
            <person name="Zhu X."/>
            <person name="Zhou B."/>
            <person name="Zhang Y."/>
            <person name="Chen Z."/>
            <person name="Xu S."/>
            <person name="Zhu R."/>
            <person name="Wang S."/>
            <person name="Zhang T."/>
            <person name="Zhao G."/>
        </authorList>
    </citation>
    <scope>NUCLEOTIDE SEQUENCE [LARGE SCALE GENOMIC DNA]</scope>
    <source>
        <strain evidence="3">cv. Xinhai21</strain>
        <tissue evidence="2">Leaf</tissue>
    </source>
</reference>
<protein>
    <submittedName>
        <fullName evidence="2">Uncharacterized protein</fullName>
    </submittedName>
</protein>
<proteinExistence type="predicted"/>
<dbReference type="PANTHER" id="PTHR32108:SF9">
    <property type="entry name" value="REVERSE TRANSCRIPTASE RNASE H-LIKE DOMAIN-CONTAINING PROTEIN"/>
    <property type="match status" value="1"/>
</dbReference>